<proteinExistence type="predicted"/>
<dbReference type="EMBL" id="KE344949">
    <property type="protein sequence ID" value="EXB88233.1"/>
    <property type="molecule type" value="Genomic_DNA"/>
</dbReference>
<keyword evidence="2" id="KW-1185">Reference proteome</keyword>
<reference evidence="2" key="1">
    <citation type="submission" date="2013-01" db="EMBL/GenBank/DDBJ databases">
        <title>Draft Genome Sequence of a Mulberry Tree, Morus notabilis C.K. Schneid.</title>
        <authorList>
            <person name="He N."/>
            <person name="Zhao S."/>
        </authorList>
    </citation>
    <scope>NUCLEOTIDE SEQUENCE</scope>
</reference>
<organism evidence="1 2">
    <name type="scientific">Morus notabilis</name>
    <dbReference type="NCBI Taxonomy" id="981085"/>
    <lineage>
        <taxon>Eukaryota</taxon>
        <taxon>Viridiplantae</taxon>
        <taxon>Streptophyta</taxon>
        <taxon>Embryophyta</taxon>
        <taxon>Tracheophyta</taxon>
        <taxon>Spermatophyta</taxon>
        <taxon>Magnoliopsida</taxon>
        <taxon>eudicotyledons</taxon>
        <taxon>Gunneridae</taxon>
        <taxon>Pentapetalae</taxon>
        <taxon>rosids</taxon>
        <taxon>fabids</taxon>
        <taxon>Rosales</taxon>
        <taxon>Moraceae</taxon>
        <taxon>Moreae</taxon>
        <taxon>Morus</taxon>
    </lineage>
</organism>
<protein>
    <submittedName>
        <fullName evidence="1">Uncharacterized protein</fullName>
    </submittedName>
</protein>
<evidence type="ECO:0000313" key="2">
    <source>
        <dbReference type="Proteomes" id="UP000030645"/>
    </source>
</evidence>
<accession>W9RN24</accession>
<name>W9RN24_9ROSA</name>
<dbReference type="Proteomes" id="UP000030645">
    <property type="component" value="Unassembled WGS sequence"/>
</dbReference>
<gene>
    <name evidence="1" type="ORF">L484_011663</name>
</gene>
<sequence>MGGRPRRRLSVRAENKFWKAIEIYLSEWSELENACNVLRSRRKAELSACVFEFLVTTAEPKMDDLADVMHRFVCTKVDGLIDFNDCKKAAQQFLDIYQSSVNKKSRRRKHLKRSQYINKYETIYECEEGDRTSTDWKQLGCHNGKEDNLQQM</sequence>
<dbReference type="AlphaFoldDB" id="W9RN24"/>
<evidence type="ECO:0000313" key="1">
    <source>
        <dbReference type="EMBL" id="EXB88233.1"/>
    </source>
</evidence>